<evidence type="ECO:0000313" key="5">
    <source>
        <dbReference type="EMBL" id="RGB79841.1"/>
    </source>
</evidence>
<comment type="caution">
    <text evidence="5">The sequence shown here is derived from an EMBL/GenBank/DDBJ whole genome shotgun (WGS) entry which is preliminary data.</text>
</comment>
<evidence type="ECO:0000259" key="2">
    <source>
        <dbReference type="Pfam" id="PF07905"/>
    </source>
</evidence>
<evidence type="ECO:0000313" key="6">
    <source>
        <dbReference type="Proteomes" id="UP000260773"/>
    </source>
</evidence>
<dbReference type="Gene3D" id="1.10.10.2840">
    <property type="entry name" value="PucR C-terminal helix-turn-helix domain"/>
    <property type="match status" value="1"/>
</dbReference>
<dbReference type="EMBL" id="QVEP01000017">
    <property type="protein sequence ID" value="RGB79841.1"/>
    <property type="molecule type" value="Genomic_DNA"/>
</dbReference>
<feature type="domain" description="PucR C-terminal helix-turn-helix" evidence="3">
    <location>
        <begin position="489"/>
        <end position="545"/>
    </location>
</feature>
<accession>A0A3E2TN64</accession>
<dbReference type="Proteomes" id="UP000260773">
    <property type="component" value="Unassembled WGS sequence"/>
</dbReference>
<evidence type="ECO:0000259" key="3">
    <source>
        <dbReference type="Pfam" id="PF13556"/>
    </source>
</evidence>
<gene>
    <name evidence="5" type="ORF">DW070_08410</name>
</gene>
<reference evidence="5 6" key="1">
    <citation type="submission" date="2018-08" db="EMBL/GenBank/DDBJ databases">
        <title>A genome reference for cultivated species of the human gut microbiota.</title>
        <authorList>
            <person name="Zou Y."/>
            <person name="Xue W."/>
            <person name="Luo G."/>
        </authorList>
    </citation>
    <scope>NUCLEOTIDE SEQUENCE [LARGE SCALE GENOMIC DNA]</scope>
    <source>
        <strain evidence="5 6">AF45-17</strain>
    </source>
</reference>
<evidence type="ECO:0000256" key="1">
    <source>
        <dbReference type="ARBA" id="ARBA00006754"/>
    </source>
</evidence>
<dbReference type="InterPro" id="IPR051448">
    <property type="entry name" value="CdaR-like_regulators"/>
</dbReference>
<dbReference type="PANTHER" id="PTHR33744">
    <property type="entry name" value="CARBOHYDRATE DIACID REGULATOR"/>
    <property type="match status" value="1"/>
</dbReference>
<dbReference type="InterPro" id="IPR042070">
    <property type="entry name" value="PucR_C-HTH_sf"/>
</dbReference>
<dbReference type="AlphaFoldDB" id="A0A3E2TN64"/>
<dbReference type="Pfam" id="PF07905">
    <property type="entry name" value="PucR"/>
    <property type="match status" value="1"/>
</dbReference>
<dbReference type="InterPro" id="IPR041522">
    <property type="entry name" value="CdaR_GGDEF"/>
</dbReference>
<organism evidence="5 6">
    <name type="scientific">Coprococcus catus</name>
    <dbReference type="NCBI Taxonomy" id="116085"/>
    <lineage>
        <taxon>Bacteria</taxon>
        <taxon>Bacillati</taxon>
        <taxon>Bacillota</taxon>
        <taxon>Clostridia</taxon>
        <taxon>Lachnospirales</taxon>
        <taxon>Lachnospiraceae</taxon>
        <taxon>Coprococcus</taxon>
    </lineage>
</organism>
<sequence>MRIYNVVISHSYMGGRMMKNIRKEDFLMDCYPTVEEVLRFSVFERSRLLTPTISLDLPVCGVNLTDTPDYMNWIEKSEMLITTCFSIYKDEDALKEFIPALAQKKLSAVCIKTKRYLEEIPDYMVQQAKMLKLPLVELKPEIRFADITKAVADELQRRQTRLLRSSLYINQMLIQTITAGATLDEITQMIGEIMGCSTMIVDHLNRRQAVFLKASDQERFDAWPGIKVYQALMDESNIYEMNHGEQYFGNIYLHQNPELKKMNEALMQQILQIVPLEISRMHALLENEDRLFTEYFLHLTSGEIENLEEEEIRAASFGIDLSEAHIFINLKLQMADVDPLSSAWGIKRTVYFHGLKEELRKRQLSLRIIQHGEKDILFLSAKNETILQESGKMLPVILESLYGCSATLEIHAGISRVHTGINTFGQCYHEAELAFQASFSQMNKSILYFEQLSILRLLYANNTEKAIAEFIAETLKEIVDAGFPQGEELLHTLEVYFAVNGNQRRMAETLYIHYNTVPIRLNKIQDVTGLSLHREEDRILLELAIYLRKFFS</sequence>
<dbReference type="Pfam" id="PF13556">
    <property type="entry name" value="HTH_30"/>
    <property type="match status" value="1"/>
</dbReference>
<dbReference type="InterPro" id="IPR012914">
    <property type="entry name" value="PucR_dom"/>
</dbReference>
<protein>
    <submittedName>
        <fullName evidence="5">PucR family transcriptional regulator</fullName>
    </submittedName>
</protein>
<feature type="domain" description="CdaR GGDEF-like" evidence="4">
    <location>
        <begin position="312"/>
        <end position="436"/>
    </location>
</feature>
<dbReference type="InterPro" id="IPR025736">
    <property type="entry name" value="PucR_C-HTH_dom"/>
</dbReference>
<feature type="domain" description="Purine catabolism PurC-like" evidence="2">
    <location>
        <begin position="36"/>
        <end position="155"/>
    </location>
</feature>
<name>A0A3E2TN64_9FIRM</name>
<dbReference type="Pfam" id="PF17853">
    <property type="entry name" value="GGDEF_2"/>
    <property type="match status" value="1"/>
</dbReference>
<evidence type="ECO:0000259" key="4">
    <source>
        <dbReference type="Pfam" id="PF17853"/>
    </source>
</evidence>
<proteinExistence type="inferred from homology"/>
<dbReference type="PANTHER" id="PTHR33744:SF15">
    <property type="entry name" value="CARBOHYDRATE DIACID REGULATOR"/>
    <property type="match status" value="1"/>
</dbReference>
<comment type="similarity">
    <text evidence="1">Belongs to the CdaR family.</text>
</comment>